<evidence type="ECO:0000313" key="3">
    <source>
        <dbReference type="Proteomes" id="UP000604825"/>
    </source>
</evidence>
<evidence type="ECO:0000313" key="2">
    <source>
        <dbReference type="EMBL" id="CAD6226871.1"/>
    </source>
</evidence>
<protein>
    <submittedName>
        <fullName evidence="2">Uncharacterized protein</fullName>
    </submittedName>
</protein>
<sequence length="269" mass="30558">MIRMHLQQHFSIDEDHISVRRTRPDDFIVRFTNQLDLDAVLSTPSPPRAPFILRWWRWSRLIMGSVGAFRYRVLVGMKGIPSHARSLEVIQVILISIGAKAEITNLEALDDLNNETELFVTAWCAYPDLIPDEKIMAVLEEEEEHDKGSSLYLRTHEIIHDEVSALRYLVRPRTMEFQDWHTPPPSSDEDYGYNNDEDSSDSNYSGFHPRFGDSGGTGARPRKTRIAGPDKPRLGHRSGPTFLGSGSEAGCRSGRLLLPDHFAVQRHAL</sequence>
<dbReference type="InterPro" id="IPR053253">
    <property type="entry name" value="Sex_diff_modulator"/>
</dbReference>
<proteinExistence type="predicted"/>
<dbReference type="PANTHER" id="PTHR33087">
    <property type="entry name" value="OS07G0539200 PROTEIN"/>
    <property type="match status" value="1"/>
</dbReference>
<keyword evidence="3" id="KW-1185">Reference proteome</keyword>
<comment type="caution">
    <text evidence="2">The sequence shown here is derived from an EMBL/GenBank/DDBJ whole genome shotgun (WGS) entry which is preliminary data.</text>
</comment>
<gene>
    <name evidence="2" type="ORF">NCGR_LOCUS18544</name>
</gene>
<dbReference type="EMBL" id="CAJGYO010000004">
    <property type="protein sequence ID" value="CAD6226871.1"/>
    <property type="molecule type" value="Genomic_DNA"/>
</dbReference>
<reference evidence="2" key="1">
    <citation type="submission" date="2020-10" db="EMBL/GenBank/DDBJ databases">
        <authorList>
            <person name="Han B."/>
            <person name="Lu T."/>
            <person name="Zhao Q."/>
            <person name="Huang X."/>
            <person name="Zhao Y."/>
        </authorList>
    </citation>
    <scope>NUCLEOTIDE SEQUENCE</scope>
</reference>
<dbReference type="OrthoDB" id="696508at2759"/>
<dbReference type="PANTHER" id="PTHR33087:SF38">
    <property type="entry name" value="OS10G0201600 PROTEIN"/>
    <property type="match status" value="1"/>
</dbReference>
<dbReference type="AlphaFoldDB" id="A0A811NU29"/>
<feature type="region of interest" description="Disordered" evidence="1">
    <location>
        <begin position="177"/>
        <end position="246"/>
    </location>
</feature>
<dbReference type="Proteomes" id="UP000604825">
    <property type="component" value="Unassembled WGS sequence"/>
</dbReference>
<evidence type="ECO:0000256" key="1">
    <source>
        <dbReference type="SAM" id="MobiDB-lite"/>
    </source>
</evidence>
<feature type="compositionally biased region" description="Acidic residues" evidence="1">
    <location>
        <begin position="187"/>
        <end position="200"/>
    </location>
</feature>
<organism evidence="2 3">
    <name type="scientific">Miscanthus lutarioriparius</name>
    <dbReference type="NCBI Taxonomy" id="422564"/>
    <lineage>
        <taxon>Eukaryota</taxon>
        <taxon>Viridiplantae</taxon>
        <taxon>Streptophyta</taxon>
        <taxon>Embryophyta</taxon>
        <taxon>Tracheophyta</taxon>
        <taxon>Spermatophyta</taxon>
        <taxon>Magnoliopsida</taxon>
        <taxon>Liliopsida</taxon>
        <taxon>Poales</taxon>
        <taxon>Poaceae</taxon>
        <taxon>PACMAD clade</taxon>
        <taxon>Panicoideae</taxon>
        <taxon>Andropogonodae</taxon>
        <taxon>Andropogoneae</taxon>
        <taxon>Saccharinae</taxon>
        <taxon>Miscanthus</taxon>
    </lineage>
</organism>
<accession>A0A811NU29</accession>
<name>A0A811NU29_9POAL</name>